<dbReference type="RefSeq" id="WP_077348468.1">
    <property type="nucleotide sequence ID" value="NZ_CP019607.1"/>
</dbReference>
<keyword evidence="4 6" id="KW-1133">Transmembrane helix</keyword>
<dbReference type="AlphaFoldDB" id="A0A1Q2CVZ4"/>
<evidence type="ECO:0000256" key="3">
    <source>
        <dbReference type="ARBA" id="ARBA00022692"/>
    </source>
</evidence>
<accession>A0A1Q2CVZ4</accession>
<evidence type="ECO:0000256" key="1">
    <source>
        <dbReference type="ARBA" id="ARBA00004651"/>
    </source>
</evidence>
<dbReference type="GO" id="GO:0005886">
    <property type="term" value="C:plasma membrane"/>
    <property type="evidence" value="ECO:0007669"/>
    <property type="project" value="UniProtKB-SubCell"/>
</dbReference>
<evidence type="ECO:0000259" key="7">
    <source>
        <dbReference type="Pfam" id="PF00482"/>
    </source>
</evidence>
<dbReference type="Proteomes" id="UP000188235">
    <property type="component" value="Chromosome"/>
</dbReference>
<feature type="transmembrane region" description="Helical" evidence="6">
    <location>
        <begin position="212"/>
        <end position="236"/>
    </location>
</feature>
<dbReference type="PANTHER" id="PTHR35007">
    <property type="entry name" value="INTEGRAL MEMBRANE PROTEIN-RELATED"/>
    <property type="match status" value="1"/>
</dbReference>
<dbReference type="EMBL" id="CP019607">
    <property type="protein sequence ID" value="AQP50277.1"/>
    <property type="molecule type" value="Genomic_DNA"/>
</dbReference>
<comment type="subcellular location">
    <subcellularLocation>
        <location evidence="1">Cell membrane</location>
        <topology evidence="1">Multi-pass membrane protein</topology>
    </subcellularLocation>
</comment>
<dbReference type="PANTHER" id="PTHR35007:SF3">
    <property type="entry name" value="POSSIBLE CONSERVED ALANINE RICH MEMBRANE PROTEIN"/>
    <property type="match status" value="1"/>
</dbReference>
<dbReference type="Pfam" id="PF00482">
    <property type="entry name" value="T2SSF"/>
    <property type="match status" value="1"/>
</dbReference>
<evidence type="ECO:0000256" key="2">
    <source>
        <dbReference type="ARBA" id="ARBA00022475"/>
    </source>
</evidence>
<protein>
    <recommendedName>
        <fullName evidence="7">Type II secretion system protein GspF domain-containing protein</fullName>
    </recommendedName>
</protein>
<keyword evidence="5 6" id="KW-0472">Membrane</keyword>
<evidence type="ECO:0000256" key="5">
    <source>
        <dbReference type="ARBA" id="ARBA00023136"/>
    </source>
</evidence>
<proteinExistence type="predicted"/>
<evidence type="ECO:0000313" key="9">
    <source>
        <dbReference type="Proteomes" id="UP000188235"/>
    </source>
</evidence>
<dbReference type="STRING" id="399497.BW733_04935"/>
<feature type="domain" description="Type II secretion system protein GspF" evidence="7">
    <location>
        <begin position="106"/>
        <end position="228"/>
    </location>
</feature>
<dbReference type="InterPro" id="IPR018076">
    <property type="entry name" value="T2SS_GspF_dom"/>
</dbReference>
<sequence length="241" mass="24853">MNQVVLAALAAAVAAWLILPPSSSALSRLRPARQAAGRRGGPEPMLGLASRMLAGIGTGAMALLVLPGAAGILVAGVAGPATAVVLGRLPRRTDVRILTIELPEALEFLAVCLDAGQPVGHAVTAVAKVSPEATRSLLERVAAQVALGRAGPSAWEDLRGHSVWGRVAADIARAERSGTGLADVLRMHAEDGRRDARDLAVKEARKVGVRSVVPLMACFLPAFILVGVVPIVAGLLRDFFG</sequence>
<keyword evidence="9" id="KW-1185">Reference proteome</keyword>
<gene>
    <name evidence="8" type="ORF">BW733_04935</name>
</gene>
<evidence type="ECO:0000256" key="6">
    <source>
        <dbReference type="SAM" id="Phobius"/>
    </source>
</evidence>
<reference evidence="8 9" key="1">
    <citation type="journal article" date="2008" name="Int. J. Syst. Evol. Microbiol.">
        <title>Tessaracoccus flavescens sp. nov., isolated from marine sediment.</title>
        <authorList>
            <person name="Lee D.W."/>
            <person name="Lee S.D."/>
        </authorList>
    </citation>
    <scope>NUCLEOTIDE SEQUENCE [LARGE SCALE GENOMIC DNA]</scope>
    <source>
        <strain evidence="8 9">SST-39T</strain>
    </source>
</reference>
<keyword evidence="2" id="KW-1003">Cell membrane</keyword>
<dbReference type="KEGG" id="tfa:BW733_04935"/>
<organism evidence="8 9">
    <name type="scientific">Tessaracoccus flavescens</name>
    <dbReference type="NCBI Taxonomy" id="399497"/>
    <lineage>
        <taxon>Bacteria</taxon>
        <taxon>Bacillati</taxon>
        <taxon>Actinomycetota</taxon>
        <taxon>Actinomycetes</taxon>
        <taxon>Propionibacteriales</taxon>
        <taxon>Propionibacteriaceae</taxon>
        <taxon>Tessaracoccus</taxon>
    </lineage>
</organism>
<feature type="transmembrane region" description="Helical" evidence="6">
    <location>
        <begin position="61"/>
        <end position="86"/>
    </location>
</feature>
<name>A0A1Q2CVZ4_9ACTN</name>
<dbReference type="OrthoDB" id="3267562at2"/>
<evidence type="ECO:0000256" key="4">
    <source>
        <dbReference type="ARBA" id="ARBA00022989"/>
    </source>
</evidence>
<keyword evidence="3 6" id="KW-0812">Transmembrane</keyword>
<evidence type="ECO:0000313" key="8">
    <source>
        <dbReference type="EMBL" id="AQP50277.1"/>
    </source>
</evidence>